<name>A0A7U0QGH0_9STRA</name>
<evidence type="ECO:0008006" key="2">
    <source>
        <dbReference type="Google" id="ProtNLM"/>
    </source>
</evidence>
<dbReference type="SUPFAM" id="SSF55282">
    <property type="entry name" value="RL5-like"/>
    <property type="match status" value="1"/>
</dbReference>
<keyword evidence="1" id="KW-0496">Mitochondrion</keyword>
<reference evidence="1" key="1">
    <citation type="journal article" date="2021" name="Genome Biol. Evol.">
        <title>Mitochondrial genome evolution in pelagophyte algae.</title>
        <authorList>
            <person name="Sibbald S.J."/>
            <person name="Lawton M."/>
            <person name="Archibald J.M."/>
        </authorList>
    </citation>
    <scope>NUCLEOTIDE SEQUENCE</scope>
    <source>
        <strain evidence="1">CCMP1510</strain>
    </source>
</reference>
<organism evidence="1">
    <name type="scientific">Aureoumbra lagunensis</name>
    <dbReference type="NCBI Taxonomy" id="44058"/>
    <lineage>
        <taxon>Eukaryota</taxon>
        <taxon>Sar</taxon>
        <taxon>Stramenopiles</taxon>
        <taxon>Ochrophyta</taxon>
        <taxon>Pelagophyceae</taxon>
        <taxon>Pelagomonadales</taxon>
        <taxon>Aureoumbra</taxon>
    </lineage>
</organism>
<evidence type="ECO:0000313" key="1">
    <source>
        <dbReference type="EMBL" id="QQW50393.1"/>
    </source>
</evidence>
<dbReference type="RefSeq" id="YP_010152745.1">
    <property type="nucleotide sequence ID" value="NC_057169.1"/>
</dbReference>
<proteinExistence type="predicted"/>
<dbReference type="InterPro" id="IPR022803">
    <property type="entry name" value="Ribosomal_uL5_dom_sf"/>
</dbReference>
<protein>
    <recommendedName>
        <fullName evidence="2">Ribosomal protein L5</fullName>
    </recommendedName>
</protein>
<dbReference type="EMBL" id="MW438350">
    <property type="protein sequence ID" value="QQW50393.1"/>
    <property type="molecule type" value="Genomic_DNA"/>
</dbReference>
<dbReference type="AlphaFoldDB" id="A0A7U0QGH0"/>
<accession>A0A7U0QGH0</accession>
<sequence>MWQVFSKNQKQRLYIEKGYFFCCANVHQFPNLGKVVLKVQVNNLKNFKSLLFILSVSQLFVKKKSFLLLMKPLNVVHSKGFPLGCKVSLNCKKAVLFCNYLIETFLVYEELKTSFTVQKNTRAVTVKLPFLKVARAFQNSIEANEFSFKFKVELFGKHNSRKNAFFLFYKLPFFPEKKT</sequence>
<dbReference type="GeneID" id="67154292"/>
<geneLocation type="mitochondrion" evidence="1"/>